<evidence type="ECO:0000313" key="1">
    <source>
        <dbReference type="EMBL" id="BBZ08530.1"/>
    </source>
</evidence>
<gene>
    <name evidence="2" type="ORF">AWC01_01675</name>
    <name evidence="1" type="ORF">MDOR_26990</name>
</gene>
<dbReference type="RefSeq" id="WP_085187401.1">
    <property type="nucleotide sequence ID" value="NZ_AP022605.1"/>
</dbReference>
<dbReference type="Proteomes" id="UP000193564">
    <property type="component" value="Unassembled WGS sequence"/>
</dbReference>
<keyword evidence="3" id="KW-1185">Reference proteome</keyword>
<proteinExistence type="predicted"/>
<name>A0A1X1TL00_9MYCO</name>
<reference evidence="2 3" key="1">
    <citation type="submission" date="2016-01" db="EMBL/GenBank/DDBJ databases">
        <title>The new phylogeny of the genus Mycobacterium.</title>
        <authorList>
            <person name="Tarcisio F."/>
            <person name="Conor M."/>
            <person name="Antonella G."/>
            <person name="Elisabetta G."/>
            <person name="Giulia F.S."/>
            <person name="Sara T."/>
            <person name="Anna F."/>
            <person name="Clotilde B."/>
            <person name="Roberto B."/>
            <person name="Veronica D.S."/>
            <person name="Fabio R."/>
            <person name="Monica P."/>
            <person name="Olivier J."/>
            <person name="Enrico T."/>
            <person name="Nicola S."/>
        </authorList>
    </citation>
    <scope>NUCLEOTIDE SEQUENCE [LARGE SCALE GENOMIC DNA]</scope>
    <source>
        <strain evidence="2 3">DSM 44339</strain>
    </source>
</reference>
<dbReference type="STRING" id="126673.AWC01_01675"/>
<evidence type="ECO:0000313" key="2">
    <source>
        <dbReference type="EMBL" id="ORV45230.1"/>
    </source>
</evidence>
<organism evidence="2 3">
    <name type="scientific">Mycolicibacterium doricum</name>
    <dbReference type="NCBI Taxonomy" id="126673"/>
    <lineage>
        <taxon>Bacteria</taxon>
        <taxon>Bacillati</taxon>
        <taxon>Actinomycetota</taxon>
        <taxon>Actinomycetes</taxon>
        <taxon>Mycobacteriales</taxon>
        <taxon>Mycobacteriaceae</taxon>
        <taxon>Mycolicibacterium</taxon>
    </lineage>
</organism>
<sequence length="59" mass="6739">MTLRRLIARVFLGASLVFTGIGHLTFARTDFYAQVPPWPPLNVLHPLRKSVEENQHVRA</sequence>
<dbReference type="KEGG" id="mdr:MDOR_26990"/>
<dbReference type="EMBL" id="AP022605">
    <property type="protein sequence ID" value="BBZ08530.1"/>
    <property type="molecule type" value="Genomic_DNA"/>
</dbReference>
<reference evidence="1 4" key="2">
    <citation type="journal article" date="2019" name="Emerg. Microbes Infect.">
        <title>Comprehensive subspecies identification of 175 nontuberculous mycobacteria species based on 7547 genomic profiles.</title>
        <authorList>
            <person name="Matsumoto Y."/>
            <person name="Kinjo T."/>
            <person name="Motooka D."/>
            <person name="Nabeya D."/>
            <person name="Jung N."/>
            <person name="Uechi K."/>
            <person name="Horii T."/>
            <person name="Iida T."/>
            <person name="Fujita J."/>
            <person name="Nakamura S."/>
        </authorList>
    </citation>
    <scope>NUCLEOTIDE SEQUENCE [LARGE SCALE GENOMIC DNA]</scope>
    <source>
        <strain evidence="1 4">JCM 12405</strain>
    </source>
</reference>
<accession>A0A1X1TL00</accession>
<dbReference type="EMBL" id="LQOS01000008">
    <property type="protein sequence ID" value="ORV45230.1"/>
    <property type="molecule type" value="Genomic_DNA"/>
</dbReference>
<reference evidence="1" key="3">
    <citation type="submission" date="2020-02" db="EMBL/GenBank/DDBJ databases">
        <authorList>
            <person name="Matsumoto Y."/>
            <person name="Motooka D."/>
            <person name="Nakamura S."/>
        </authorList>
    </citation>
    <scope>NUCLEOTIDE SEQUENCE</scope>
    <source>
        <strain evidence="1">JCM 12405</strain>
    </source>
</reference>
<dbReference type="OrthoDB" id="9788974at2"/>
<evidence type="ECO:0000313" key="3">
    <source>
        <dbReference type="Proteomes" id="UP000193564"/>
    </source>
</evidence>
<dbReference type="Proteomes" id="UP000467201">
    <property type="component" value="Chromosome"/>
</dbReference>
<protein>
    <submittedName>
        <fullName evidence="2">Uncharacterized protein</fullName>
    </submittedName>
</protein>
<dbReference type="AlphaFoldDB" id="A0A1X1TL00"/>
<evidence type="ECO:0000313" key="4">
    <source>
        <dbReference type="Proteomes" id="UP000467201"/>
    </source>
</evidence>